<dbReference type="AlphaFoldDB" id="S8E7V7"/>
<name>S8E7V7_FOMSC</name>
<organism evidence="1 2">
    <name type="scientific">Fomitopsis schrenkii</name>
    <name type="common">Brown rot fungus</name>
    <dbReference type="NCBI Taxonomy" id="2126942"/>
    <lineage>
        <taxon>Eukaryota</taxon>
        <taxon>Fungi</taxon>
        <taxon>Dikarya</taxon>
        <taxon>Basidiomycota</taxon>
        <taxon>Agaricomycotina</taxon>
        <taxon>Agaricomycetes</taxon>
        <taxon>Polyporales</taxon>
        <taxon>Fomitopsis</taxon>
    </lineage>
</organism>
<protein>
    <submittedName>
        <fullName evidence="1">Uncharacterized protein</fullName>
    </submittedName>
</protein>
<accession>S8E7V7</accession>
<dbReference type="OrthoDB" id="2800028at2759"/>
<sequence>PGCQPQTEEEFKASLRSTFGDKVTDDNMHEYIQAYNTAIEQVIQGPNGMAVGETAACDRNVCTVSVPDSDFVIRIWEGGMATYGQFCLDVYDTRRRTPASVNVPRGFSLWSSVTTALGGSTMGRHLDS</sequence>
<dbReference type="Proteomes" id="UP000015241">
    <property type="component" value="Unassembled WGS sequence"/>
</dbReference>
<gene>
    <name evidence="1" type="ORF">FOMPIDRAFT_1121990</name>
</gene>
<evidence type="ECO:0000313" key="1">
    <source>
        <dbReference type="EMBL" id="EPT00698.1"/>
    </source>
</evidence>
<proteinExistence type="predicted"/>
<evidence type="ECO:0000313" key="2">
    <source>
        <dbReference type="Proteomes" id="UP000015241"/>
    </source>
</evidence>
<dbReference type="HOGENOM" id="CLU_1964758_0_0_1"/>
<feature type="non-terminal residue" evidence="1">
    <location>
        <position position="1"/>
    </location>
</feature>
<dbReference type="EMBL" id="KE504147">
    <property type="protein sequence ID" value="EPT00698.1"/>
    <property type="molecule type" value="Genomic_DNA"/>
</dbReference>
<keyword evidence="2" id="KW-1185">Reference proteome</keyword>
<reference evidence="1 2" key="1">
    <citation type="journal article" date="2012" name="Science">
        <title>The Paleozoic origin of enzymatic lignin decomposition reconstructed from 31 fungal genomes.</title>
        <authorList>
            <person name="Floudas D."/>
            <person name="Binder M."/>
            <person name="Riley R."/>
            <person name="Barry K."/>
            <person name="Blanchette R.A."/>
            <person name="Henrissat B."/>
            <person name="Martinez A.T."/>
            <person name="Otillar R."/>
            <person name="Spatafora J.W."/>
            <person name="Yadav J.S."/>
            <person name="Aerts A."/>
            <person name="Benoit I."/>
            <person name="Boyd A."/>
            <person name="Carlson A."/>
            <person name="Copeland A."/>
            <person name="Coutinho P.M."/>
            <person name="de Vries R.P."/>
            <person name="Ferreira P."/>
            <person name="Findley K."/>
            <person name="Foster B."/>
            <person name="Gaskell J."/>
            <person name="Glotzer D."/>
            <person name="Gorecki P."/>
            <person name="Heitman J."/>
            <person name="Hesse C."/>
            <person name="Hori C."/>
            <person name="Igarashi K."/>
            <person name="Jurgens J.A."/>
            <person name="Kallen N."/>
            <person name="Kersten P."/>
            <person name="Kohler A."/>
            <person name="Kuees U."/>
            <person name="Kumar T.K.A."/>
            <person name="Kuo A."/>
            <person name="LaButti K."/>
            <person name="Larrondo L.F."/>
            <person name="Lindquist E."/>
            <person name="Ling A."/>
            <person name="Lombard V."/>
            <person name="Lucas S."/>
            <person name="Lundell T."/>
            <person name="Martin R."/>
            <person name="McLaughlin D.J."/>
            <person name="Morgenstern I."/>
            <person name="Morin E."/>
            <person name="Murat C."/>
            <person name="Nagy L.G."/>
            <person name="Nolan M."/>
            <person name="Ohm R.A."/>
            <person name="Patyshakuliyeva A."/>
            <person name="Rokas A."/>
            <person name="Ruiz-Duenas F.J."/>
            <person name="Sabat G."/>
            <person name="Salamov A."/>
            <person name="Samejima M."/>
            <person name="Schmutz J."/>
            <person name="Slot J.C."/>
            <person name="St John F."/>
            <person name="Stenlid J."/>
            <person name="Sun H."/>
            <person name="Sun S."/>
            <person name="Syed K."/>
            <person name="Tsang A."/>
            <person name="Wiebenga A."/>
            <person name="Young D."/>
            <person name="Pisabarro A."/>
            <person name="Eastwood D.C."/>
            <person name="Martin F."/>
            <person name="Cullen D."/>
            <person name="Grigoriev I.V."/>
            <person name="Hibbett D.S."/>
        </authorList>
    </citation>
    <scope>NUCLEOTIDE SEQUENCE</scope>
    <source>
        <strain evidence="2">FP-58527</strain>
    </source>
</reference>
<dbReference type="InParanoid" id="S8E7V7"/>